<evidence type="ECO:0000256" key="1">
    <source>
        <dbReference type="SAM" id="Phobius"/>
    </source>
</evidence>
<keyword evidence="1" id="KW-0472">Membrane</keyword>
<feature type="transmembrane region" description="Helical" evidence="1">
    <location>
        <begin position="20"/>
        <end position="39"/>
    </location>
</feature>
<dbReference type="AlphaFoldDB" id="E3H9P6"/>
<reference evidence="2 3" key="1">
    <citation type="journal article" date="2010" name="Stand. Genomic Sci.">
        <title>Complete genome sequence of Ilyobacter polytropus type strain (CuHbu1).</title>
        <authorList>
            <person name="Sikorski J."/>
            <person name="Chertkov O."/>
            <person name="Lapidus A."/>
            <person name="Nolan M."/>
            <person name="Lucas S."/>
            <person name="Del Rio T.G."/>
            <person name="Tice H."/>
            <person name="Cheng J.F."/>
            <person name="Tapia R."/>
            <person name="Han C."/>
            <person name="Goodwin L."/>
            <person name="Pitluck S."/>
            <person name="Liolios K."/>
            <person name="Ivanova N."/>
            <person name="Mavromatis K."/>
            <person name="Mikhailova N."/>
            <person name="Pati A."/>
            <person name="Chen A."/>
            <person name="Palaniappan K."/>
            <person name="Land M."/>
            <person name="Hauser L."/>
            <person name="Chang Y.J."/>
            <person name="Jeffries C.D."/>
            <person name="Brambilla E."/>
            <person name="Yasawong M."/>
            <person name="Rohde M."/>
            <person name="Pukall R."/>
            <person name="Spring S."/>
            <person name="Goker M."/>
            <person name="Woyke T."/>
            <person name="Bristow J."/>
            <person name="Eisen J.A."/>
            <person name="Markowitz V."/>
            <person name="Hugenholtz P."/>
            <person name="Kyrpides N.C."/>
            <person name="Klenk H.P."/>
        </authorList>
    </citation>
    <scope>NUCLEOTIDE SEQUENCE [LARGE SCALE GENOMIC DNA]</scope>
    <source>
        <strain evidence="3">ATCC 51220 / DSM 2926 / LMG 16218 / CuHBu1</strain>
    </source>
</reference>
<dbReference type="EMBL" id="CP002281">
    <property type="protein sequence ID" value="ADO83435.1"/>
    <property type="molecule type" value="Genomic_DNA"/>
</dbReference>
<evidence type="ECO:0000313" key="3">
    <source>
        <dbReference type="Proteomes" id="UP000006875"/>
    </source>
</evidence>
<dbReference type="Proteomes" id="UP000006875">
    <property type="component" value="Chromosome"/>
</dbReference>
<keyword evidence="3" id="KW-1185">Reference proteome</keyword>
<accession>E3H9P6</accession>
<proteinExistence type="predicted"/>
<keyword evidence="1" id="KW-0812">Transmembrane</keyword>
<sequence length="83" mass="9699">MNKNSFIEARSLKEISKHSLRIFFWSFPLSFVAVSPIYMFQIDNFEILDLLKISSTVGMRASLFYIVIISIGCLFKWKINKSK</sequence>
<protein>
    <submittedName>
        <fullName evidence="2">Uncharacterized protein</fullName>
    </submittedName>
</protein>
<dbReference type="HOGENOM" id="CLU_2538038_0_0_0"/>
<keyword evidence="1" id="KW-1133">Transmembrane helix</keyword>
<name>E3H9P6_ILYPC</name>
<dbReference type="KEGG" id="ipo:Ilyop_1662"/>
<evidence type="ECO:0000313" key="2">
    <source>
        <dbReference type="EMBL" id="ADO83435.1"/>
    </source>
</evidence>
<dbReference type="RefSeq" id="WP_013388102.1">
    <property type="nucleotide sequence ID" value="NC_014632.1"/>
</dbReference>
<feature type="transmembrane region" description="Helical" evidence="1">
    <location>
        <begin position="59"/>
        <end position="77"/>
    </location>
</feature>
<organism evidence="2 3">
    <name type="scientific">Ilyobacter polytropus (strain ATCC 51220 / DSM 2926 / LMG 16218 / CuHBu1)</name>
    <dbReference type="NCBI Taxonomy" id="572544"/>
    <lineage>
        <taxon>Bacteria</taxon>
        <taxon>Fusobacteriati</taxon>
        <taxon>Fusobacteriota</taxon>
        <taxon>Fusobacteriia</taxon>
        <taxon>Fusobacteriales</taxon>
        <taxon>Fusobacteriaceae</taxon>
        <taxon>Ilyobacter</taxon>
    </lineage>
</organism>
<gene>
    <name evidence="2" type="ordered locus">Ilyop_1662</name>
</gene>